<dbReference type="PANTHER" id="PTHR24058">
    <property type="entry name" value="DUAL SPECIFICITY PROTEIN KINASE"/>
    <property type="match status" value="1"/>
</dbReference>
<keyword evidence="1 7" id="KW-0723">Serine/threonine-protein kinase</keyword>
<dbReference type="PANTHER" id="PTHR24058:SF17">
    <property type="entry name" value="HOMEODOMAIN INTERACTING PROTEIN KINASE, ISOFORM D"/>
    <property type="match status" value="1"/>
</dbReference>
<keyword evidence="11" id="KW-1185">Reference proteome</keyword>
<dbReference type="OMA" id="NTHYLIM"/>
<dbReference type="SUPFAM" id="SSF56112">
    <property type="entry name" value="Protein kinase-like (PK-like)"/>
    <property type="match status" value="1"/>
</dbReference>
<dbReference type="eggNOG" id="KOG0667">
    <property type="taxonomic scope" value="Eukaryota"/>
</dbReference>
<dbReference type="InterPro" id="IPR011009">
    <property type="entry name" value="Kinase-like_dom_sf"/>
</dbReference>
<reference evidence="10 11" key="1">
    <citation type="journal article" date="2008" name="Nature">
        <title>The Trichoplax genome and the nature of placozoans.</title>
        <authorList>
            <person name="Srivastava M."/>
            <person name="Begovic E."/>
            <person name="Chapman J."/>
            <person name="Putnam N.H."/>
            <person name="Hellsten U."/>
            <person name="Kawashima T."/>
            <person name="Kuo A."/>
            <person name="Mitros T."/>
            <person name="Salamov A."/>
            <person name="Carpenter M.L."/>
            <person name="Signorovitch A.Y."/>
            <person name="Moreno M.A."/>
            <person name="Kamm K."/>
            <person name="Grimwood J."/>
            <person name="Schmutz J."/>
            <person name="Shapiro H."/>
            <person name="Grigoriev I.V."/>
            <person name="Buss L.W."/>
            <person name="Schierwater B."/>
            <person name="Dellaporta S.L."/>
            <person name="Rokhsar D.S."/>
        </authorList>
    </citation>
    <scope>NUCLEOTIDE SEQUENCE [LARGE SCALE GENOMIC DNA]</scope>
    <source>
        <strain evidence="10 11">Grell-BS-1999</strain>
    </source>
</reference>
<dbReference type="InterPro" id="IPR017441">
    <property type="entry name" value="Protein_kinase_ATP_BS"/>
</dbReference>
<dbReference type="PROSITE" id="PS50011">
    <property type="entry name" value="PROTEIN_KINASE_DOM"/>
    <property type="match status" value="1"/>
</dbReference>
<dbReference type="KEGG" id="tad:TRIADDRAFT_32832"/>
<dbReference type="InterPro" id="IPR008271">
    <property type="entry name" value="Ser/Thr_kinase_AS"/>
</dbReference>
<dbReference type="GeneID" id="6758837"/>
<protein>
    <recommendedName>
        <fullName evidence="9">Protein kinase domain-containing protein</fullName>
    </recommendedName>
</protein>
<dbReference type="GO" id="GO:0005524">
    <property type="term" value="F:ATP binding"/>
    <property type="evidence" value="ECO:0007669"/>
    <property type="project" value="UniProtKB-UniRule"/>
</dbReference>
<evidence type="ECO:0000313" key="10">
    <source>
        <dbReference type="EMBL" id="EDV19882.1"/>
    </source>
</evidence>
<name>B3SBL8_TRIAD</name>
<feature type="region of interest" description="Disordered" evidence="8">
    <location>
        <begin position="1"/>
        <end position="21"/>
    </location>
</feature>
<proteinExistence type="inferred from homology"/>
<dbReference type="PROSITE" id="PS00108">
    <property type="entry name" value="PROTEIN_KINASE_ST"/>
    <property type="match status" value="1"/>
</dbReference>
<dbReference type="EMBL" id="DS985265">
    <property type="protein sequence ID" value="EDV19882.1"/>
    <property type="molecule type" value="Genomic_DNA"/>
</dbReference>
<organism evidence="10 11">
    <name type="scientific">Trichoplax adhaerens</name>
    <name type="common">Trichoplax reptans</name>
    <dbReference type="NCBI Taxonomy" id="10228"/>
    <lineage>
        <taxon>Eukaryota</taxon>
        <taxon>Metazoa</taxon>
        <taxon>Placozoa</taxon>
        <taxon>Uniplacotomia</taxon>
        <taxon>Trichoplacea</taxon>
        <taxon>Trichoplacidae</taxon>
        <taxon>Trichoplax</taxon>
    </lineage>
</organism>
<dbReference type="RefSeq" id="XP_002117624.1">
    <property type="nucleotide sequence ID" value="XM_002117588.1"/>
</dbReference>
<accession>B3SBL8</accession>
<keyword evidence="3 6" id="KW-0547">Nucleotide-binding</keyword>
<dbReference type="OrthoDB" id="10030361at2759"/>
<dbReference type="Pfam" id="PF00069">
    <property type="entry name" value="Pkinase"/>
    <property type="match status" value="1"/>
</dbReference>
<keyword evidence="4" id="KW-0418">Kinase</keyword>
<feature type="domain" description="Protein kinase" evidence="9">
    <location>
        <begin position="39"/>
        <end position="208"/>
    </location>
</feature>
<dbReference type="Proteomes" id="UP000009022">
    <property type="component" value="Unassembled WGS sequence"/>
</dbReference>
<keyword evidence="2" id="KW-0808">Transferase</keyword>
<evidence type="ECO:0000313" key="11">
    <source>
        <dbReference type="Proteomes" id="UP000009022"/>
    </source>
</evidence>
<dbReference type="PhylomeDB" id="B3SBL8"/>
<evidence type="ECO:0000259" key="9">
    <source>
        <dbReference type="PROSITE" id="PS50011"/>
    </source>
</evidence>
<evidence type="ECO:0000256" key="8">
    <source>
        <dbReference type="SAM" id="MobiDB-lite"/>
    </source>
</evidence>
<comment type="similarity">
    <text evidence="7">Belongs to the protein kinase superfamily.</text>
</comment>
<dbReference type="SMART" id="SM00220">
    <property type="entry name" value="S_TKc"/>
    <property type="match status" value="1"/>
</dbReference>
<dbReference type="GO" id="GO:0004674">
    <property type="term" value="F:protein serine/threonine kinase activity"/>
    <property type="evidence" value="ECO:0007669"/>
    <property type="project" value="UniProtKB-KW"/>
</dbReference>
<feature type="compositionally biased region" description="Polar residues" evidence="8">
    <location>
        <begin position="1"/>
        <end position="19"/>
    </location>
</feature>
<evidence type="ECO:0000256" key="2">
    <source>
        <dbReference type="ARBA" id="ARBA00022679"/>
    </source>
</evidence>
<feature type="binding site" evidence="6">
    <location>
        <position position="68"/>
    </location>
    <ligand>
        <name>ATP</name>
        <dbReference type="ChEBI" id="CHEBI:30616"/>
    </ligand>
</feature>
<dbReference type="CTD" id="6758837"/>
<evidence type="ECO:0000256" key="4">
    <source>
        <dbReference type="ARBA" id="ARBA00022777"/>
    </source>
</evidence>
<dbReference type="Gene3D" id="3.30.200.20">
    <property type="entry name" value="Phosphorylase Kinase, domain 1"/>
    <property type="match status" value="1"/>
</dbReference>
<dbReference type="InterPro" id="IPR000719">
    <property type="entry name" value="Prot_kinase_dom"/>
</dbReference>
<evidence type="ECO:0000256" key="5">
    <source>
        <dbReference type="ARBA" id="ARBA00022840"/>
    </source>
</evidence>
<dbReference type="PROSITE" id="PS00107">
    <property type="entry name" value="PROTEIN_KINASE_ATP"/>
    <property type="match status" value="1"/>
</dbReference>
<evidence type="ECO:0000256" key="1">
    <source>
        <dbReference type="ARBA" id="ARBA00022527"/>
    </source>
</evidence>
<dbReference type="AlphaFoldDB" id="B3SBL8"/>
<dbReference type="InParanoid" id="B3SBL8"/>
<gene>
    <name evidence="10" type="ORF">TRIADDRAFT_32832</name>
</gene>
<dbReference type="Gene3D" id="1.10.510.10">
    <property type="entry name" value="Transferase(Phosphotransferase) domain 1"/>
    <property type="match status" value="1"/>
</dbReference>
<sequence length="208" mass="24071">MLTNLTSCSNATVMSNNSNRDGEYPLVPNEIISSPTSRYKVLQFLGRGTFGQVVKCWKYNNQQVVALKILKNLPSYVRQGQIEIGILSKLNSEDVDKYNLIKATEFFQHQGHTCIAFEMLHINLYEELKRKDFSPMTLHEIRPILQQVLVAMWKLKSLRLIHADLKPENIMFVDPQNQPLKVKVIDFGSACYVSKNIYSGYMQSRYYR</sequence>
<evidence type="ECO:0000256" key="3">
    <source>
        <dbReference type="ARBA" id="ARBA00022741"/>
    </source>
</evidence>
<dbReference type="HOGENOM" id="CLU_000288_5_15_1"/>
<keyword evidence="5 6" id="KW-0067">ATP-binding</keyword>
<evidence type="ECO:0000256" key="6">
    <source>
        <dbReference type="PROSITE-ProRule" id="PRU10141"/>
    </source>
</evidence>
<dbReference type="STRING" id="10228.B3SBL8"/>
<dbReference type="InterPro" id="IPR050494">
    <property type="entry name" value="Ser_Thr_dual-spec_kinase"/>
</dbReference>
<evidence type="ECO:0000256" key="7">
    <source>
        <dbReference type="RuleBase" id="RU000304"/>
    </source>
</evidence>